<evidence type="ECO:0000313" key="7">
    <source>
        <dbReference type="Proteomes" id="UP001054801"/>
    </source>
</evidence>
<dbReference type="CDD" id="cd19934">
    <property type="entry name" value="REC_OmpR_EcPhoP-like"/>
    <property type="match status" value="1"/>
</dbReference>
<dbReference type="InterPro" id="IPR016032">
    <property type="entry name" value="Sig_transdc_resp-reg_C-effctor"/>
</dbReference>
<protein>
    <submittedName>
        <fullName evidence="6">Response regulator transcription factor</fullName>
    </submittedName>
</protein>
<evidence type="ECO:0000256" key="2">
    <source>
        <dbReference type="PROSITE-ProRule" id="PRU00169"/>
    </source>
</evidence>
<dbReference type="InterPro" id="IPR011006">
    <property type="entry name" value="CheY-like_superfamily"/>
</dbReference>
<feature type="modified residue" description="4-aspartylphosphate" evidence="2">
    <location>
        <position position="51"/>
    </location>
</feature>
<evidence type="ECO:0000256" key="3">
    <source>
        <dbReference type="PROSITE-ProRule" id="PRU01091"/>
    </source>
</evidence>
<dbReference type="RefSeq" id="WP_236501021.1">
    <property type="nucleotide sequence ID" value="NZ_CP091244.1"/>
</dbReference>
<dbReference type="Gene3D" id="1.10.10.10">
    <property type="entry name" value="Winged helix-like DNA-binding domain superfamily/Winged helix DNA-binding domain"/>
    <property type="match status" value="1"/>
</dbReference>
<proteinExistence type="predicted"/>
<dbReference type="Pfam" id="PF00486">
    <property type="entry name" value="Trans_reg_C"/>
    <property type="match status" value="1"/>
</dbReference>
<dbReference type="Gene3D" id="6.10.250.690">
    <property type="match status" value="1"/>
</dbReference>
<dbReference type="PROSITE" id="PS51755">
    <property type="entry name" value="OMPR_PHOB"/>
    <property type="match status" value="1"/>
</dbReference>
<feature type="DNA-binding region" description="OmpR/PhoB-type" evidence="3">
    <location>
        <begin position="126"/>
        <end position="221"/>
    </location>
</feature>
<dbReference type="PROSITE" id="PS50110">
    <property type="entry name" value="RESPONSE_REGULATORY"/>
    <property type="match status" value="1"/>
</dbReference>
<keyword evidence="2" id="KW-0597">Phosphoprotein</keyword>
<keyword evidence="7" id="KW-1185">Reference proteome</keyword>
<dbReference type="Gene3D" id="3.40.50.2300">
    <property type="match status" value="1"/>
</dbReference>
<dbReference type="SUPFAM" id="SSF52172">
    <property type="entry name" value="CheY-like"/>
    <property type="match status" value="1"/>
</dbReference>
<reference evidence="6" key="1">
    <citation type="journal article" date="2022" name="Microorganisms">
        <title>Two New Species of Filamentous Sulfur Bacteria of the Genus Thiothrix, Thiothrix winogradskyi sp. nov. and 'Candidatus Thiothrix sulfatifontis' sp. nov.</title>
        <authorList>
            <person name="Ravin N.V."/>
            <person name="Rossetti S."/>
            <person name="Beletsky A.V."/>
            <person name="Kadnikov V.V."/>
            <person name="Rudenko T.S."/>
            <person name="Smolyakov D.D."/>
            <person name="Moskvitina M.I."/>
            <person name="Gureeva M.V."/>
            <person name="Mardanov A.V."/>
            <person name="Grabovich M.Y."/>
        </authorList>
    </citation>
    <scope>NUCLEOTIDE SEQUENCE</scope>
    <source>
        <strain evidence="6">CT3</strain>
    </source>
</reference>
<dbReference type="InterPro" id="IPR001789">
    <property type="entry name" value="Sig_transdc_resp-reg_receiver"/>
</dbReference>
<dbReference type="InterPro" id="IPR001867">
    <property type="entry name" value="OmpR/PhoB-type_DNA-bd"/>
</dbReference>
<dbReference type="PANTHER" id="PTHR48111">
    <property type="entry name" value="REGULATOR OF RPOS"/>
    <property type="match status" value="1"/>
</dbReference>
<dbReference type="SUPFAM" id="SSF46894">
    <property type="entry name" value="C-terminal effector domain of the bipartite response regulators"/>
    <property type="match status" value="1"/>
</dbReference>
<feature type="domain" description="OmpR/PhoB-type" evidence="5">
    <location>
        <begin position="126"/>
        <end position="221"/>
    </location>
</feature>
<feature type="domain" description="Response regulatory" evidence="4">
    <location>
        <begin position="2"/>
        <end position="116"/>
    </location>
</feature>
<dbReference type="Pfam" id="PF00072">
    <property type="entry name" value="Response_reg"/>
    <property type="match status" value="1"/>
</dbReference>
<dbReference type="CDD" id="cd00383">
    <property type="entry name" value="trans_reg_C"/>
    <property type="match status" value="1"/>
</dbReference>
<evidence type="ECO:0000259" key="4">
    <source>
        <dbReference type="PROSITE" id="PS50110"/>
    </source>
</evidence>
<dbReference type="PANTHER" id="PTHR48111:SF37">
    <property type="entry name" value="RESPONSE REGULATOR PROTEIN CARR"/>
    <property type="match status" value="1"/>
</dbReference>
<keyword evidence="1 3" id="KW-0238">DNA-binding</keyword>
<dbReference type="SMART" id="SM00862">
    <property type="entry name" value="Trans_reg_C"/>
    <property type="match status" value="1"/>
</dbReference>
<evidence type="ECO:0000259" key="5">
    <source>
        <dbReference type="PROSITE" id="PS51755"/>
    </source>
</evidence>
<name>A0ABY3T1L4_9GAMM</name>
<dbReference type="SMART" id="SM00448">
    <property type="entry name" value="REC"/>
    <property type="match status" value="1"/>
</dbReference>
<evidence type="ECO:0000256" key="1">
    <source>
        <dbReference type="ARBA" id="ARBA00023125"/>
    </source>
</evidence>
<sequence>MRLLLVEDDTELSSSLHTRLKREGFAVDIANNGVDGEFMGDETPYDAVILDLGLPQRSGLEVLQHWRQRGNRVPVIILTARDAWHERVDGFKAGADDYLGKPFHFEELLVRVQALIRRNLQAAVPDQKLHCCGLQLDEEHQQVTTPDGEVFDLTGTEFRLLRYFMLHPGRILTKSRLTEHVYEQDFDRDSNVIEVYVRHLRRKLGDWRIQTRRGQGYIFIDPDKPELPL</sequence>
<dbReference type="EMBL" id="CP091244">
    <property type="protein sequence ID" value="UJS25716.1"/>
    <property type="molecule type" value="Genomic_DNA"/>
</dbReference>
<evidence type="ECO:0000313" key="6">
    <source>
        <dbReference type="EMBL" id="UJS25716.1"/>
    </source>
</evidence>
<dbReference type="Proteomes" id="UP001054801">
    <property type="component" value="Chromosome"/>
</dbReference>
<dbReference type="InterPro" id="IPR039420">
    <property type="entry name" value="WalR-like"/>
</dbReference>
<organism evidence="6 7">
    <name type="scientific">Thiothrix winogradskyi</name>
    <dbReference type="NCBI Taxonomy" id="96472"/>
    <lineage>
        <taxon>Bacteria</taxon>
        <taxon>Pseudomonadati</taxon>
        <taxon>Pseudomonadota</taxon>
        <taxon>Gammaproteobacteria</taxon>
        <taxon>Thiotrichales</taxon>
        <taxon>Thiotrichaceae</taxon>
        <taxon>Thiothrix</taxon>
    </lineage>
</organism>
<gene>
    <name evidence="6" type="ORF">L2Y54_06645</name>
</gene>
<accession>A0ABY3T1L4</accession>
<dbReference type="InterPro" id="IPR036388">
    <property type="entry name" value="WH-like_DNA-bd_sf"/>
</dbReference>